<dbReference type="EMBL" id="KI630348">
    <property type="protein sequence ID" value="EYU41271.1"/>
    <property type="molecule type" value="Genomic_DNA"/>
</dbReference>
<dbReference type="PANTHER" id="PTHR26312">
    <property type="entry name" value="TETRATRICOPEPTIDE REPEAT PROTEIN 5"/>
    <property type="match status" value="1"/>
</dbReference>
<sequence length="482" mass="55069">MWLKAVPSIVECSHHGFLLPPSPPPPLPLPPPLSSNLFPRTKIISTTTRGRTIRRSCSSNIDGDIYHGDSPFKNVEQLPKGGPAGSPDSSTNEDHHHHLQGGTISNNKRHCSLSKNNINSPFTDDKHMKDRDSFLHSRFDFLEPMMLGIKPEFPDWSDRESVVIEQKAKSFDIPLSLRMIKKKLQLEDGLCRDTSDCSVKAAFASMVFIIVELQSHALHMREALCDEDLDVISSKVQKEMHSSFVWLFQQVFSKTPAFMLQVMILLADFSVHSASNNIHPSTPSFDEEKQSQYHPPPRIEEQTQIEKTSSYIGGDNHTNVKDLNLWSSMVEDASEMMREGDIEEELVVPKHFVAPVWVEIEPDDYEEFTRTDLLYQMNLSLQPDHPLLLCNYGQFLHRVAHDHDRAEECFKRAVQLSPGDAECLSRYADFLWIVRGEDTIAEEMFLEAMAIEQHNSYYYAMYARFLWRTGGDETCFLLNPNT</sequence>
<name>A0A022RQQ2_ERYGU</name>
<proteinExistence type="predicted"/>
<dbReference type="AlphaFoldDB" id="A0A022RQQ2"/>
<evidence type="ECO:0000313" key="3">
    <source>
        <dbReference type="Proteomes" id="UP000030748"/>
    </source>
</evidence>
<feature type="compositionally biased region" description="Basic and acidic residues" evidence="1">
    <location>
        <begin position="286"/>
        <end position="297"/>
    </location>
</feature>
<feature type="region of interest" description="Disordered" evidence="1">
    <location>
        <begin position="278"/>
        <end position="297"/>
    </location>
</feature>
<gene>
    <name evidence="2" type="ORF">MIMGU_mgv1a005490mg</name>
</gene>
<dbReference type="Proteomes" id="UP000030748">
    <property type="component" value="Unassembled WGS sequence"/>
</dbReference>
<dbReference type="OrthoDB" id="1924189at2759"/>
<dbReference type="OMA" id="NNRAEEC"/>
<protein>
    <submittedName>
        <fullName evidence="2">Uncharacterized protein</fullName>
    </submittedName>
</protein>
<dbReference type="PANTHER" id="PTHR26312:SF176">
    <property type="entry name" value="TETRATRICOPEPTIDE-LIKE HELICAL DOMAIN-CONTAINING PROTEIN-RELATED"/>
    <property type="match status" value="1"/>
</dbReference>
<dbReference type="SUPFAM" id="SSF48452">
    <property type="entry name" value="TPR-like"/>
    <property type="match status" value="1"/>
</dbReference>
<feature type="region of interest" description="Disordered" evidence="1">
    <location>
        <begin position="71"/>
        <end position="110"/>
    </location>
</feature>
<reference evidence="2 3" key="1">
    <citation type="journal article" date="2013" name="Proc. Natl. Acad. Sci. U.S.A.">
        <title>Fine-scale variation in meiotic recombination in Mimulus inferred from population shotgun sequencing.</title>
        <authorList>
            <person name="Hellsten U."/>
            <person name="Wright K.M."/>
            <person name="Jenkins J."/>
            <person name="Shu S."/>
            <person name="Yuan Y."/>
            <person name="Wessler S.R."/>
            <person name="Schmutz J."/>
            <person name="Willis J.H."/>
            <person name="Rokhsar D.S."/>
        </authorList>
    </citation>
    <scope>NUCLEOTIDE SEQUENCE [LARGE SCALE GENOMIC DNA]</scope>
    <source>
        <strain evidence="3">cv. DUN x IM62</strain>
    </source>
</reference>
<evidence type="ECO:0000256" key="1">
    <source>
        <dbReference type="SAM" id="MobiDB-lite"/>
    </source>
</evidence>
<dbReference type="InterPro" id="IPR011990">
    <property type="entry name" value="TPR-like_helical_dom_sf"/>
</dbReference>
<evidence type="ECO:0000313" key="2">
    <source>
        <dbReference type="EMBL" id="EYU41270.1"/>
    </source>
</evidence>
<dbReference type="eggNOG" id="ENOG502QSH2">
    <property type="taxonomic scope" value="Eukaryota"/>
</dbReference>
<dbReference type="Gene3D" id="1.25.40.10">
    <property type="entry name" value="Tetratricopeptide repeat domain"/>
    <property type="match status" value="1"/>
</dbReference>
<dbReference type="EMBL" id="KI630348">
    <property type="protein sequence ID" value="EYU41270.1"/>
    <property type="molecule type" value="Genomic_DNA"/>
</dbReference>
<keyword evidence="3" id="KW-1185">Reference proteome</keyword>
<organism evidence="2 3">
    <name type="scientific">Erythranthe guttata</name>
    <name type="common">Yellow monkey flower</name>
    <name type="synonym">Mimulus guttatus</name>
    <dbReference type="NCBI Taxonomy" id="4155"/>
    <lineage>
        <taxon>Eukaryota</taxon>
        <taxon>Viridiplantae</taxon>
        <taxon>Streptophyta</taxon>
        <taxon>Embryophyta</taxon>
        <taxon>Tracheophyta</taxon>
        <taxon>Spermatophyta</taxon>
        <taxon>Magnoliopsida</taxon>
        <taxon>eudicotyledons</taxon>
        <taxon>Gunneridae</taxon>
        <taxon>Pentapetalae</taxon>
        <taxon>asterids</taxon>
        <taxon>lamiids</taxon>
        <taxon>Lamiales</taxon>
        <taxon>Phrymaceae</taxon>
        <taxon>Erythranthe</taxon>
    </lineage>
</organism>
<dbReference type="KEGG" id="egt:105953619"/>
<accession>A0A022RQQ2</accession>